<evidence type="ECO:0000313" key="1">
    <source>
        <dbReference type="EMBL" id="CAH90042.1"/>
    </source>
</evidence>
<reference evidence="1" key="1">
    <citation type="submission" date="2004-11" db="EMBL/GenBank/DDBJ databases">
        <authorList>
            <consortium name="The German cDNA Consortium"/>
            <person name="Ottenwaelder B."/>
            <person name="Obermaier B."/>
            <person name="Deutschenbaur S."/>
            <person name="Schaipp A."/>
            <person name="Mewes H.W."/>
            <person name="Weil B."/>
            <person name="Amid C."/>
            <person name="Osanger A."/>
            <person name="Fobo G."/>
            <person name="Han M."/>
            <person name="Wiemann S."/>
        </authorList>
    </citation>
    <scope>NUCLEOTIDE SEQUENCE</scope>
    <source>
        <tissue evidence="1">Kidney</tissue>
    </source>
</reference>
<gene>
    <name evidence="1" type="primary">DKFZp469P0237</name>
</gene>
<dbReference type="AlphaFoldDB" id="Q5RDW5"/>
<dbReference type="GeneID" id="100189663"/>
<dbReference type="KEGG" id="pon:100189663"/>
<organism evidence="1">
    <name type="scientific">Pongo abelii</name>
    <name type="common">Sumatran orangutan</name>
    <name type="synonym">Pongo pygmaeus abelii</name>
    <dbReference type="NCBI Taxonomy" id="9601"/>
    <lineage>
        <taxon>Eukaryota</taxon>
        <taxon>Metazoa</taxon>
        <taxon>Chordata</taxon>
        <taxon>Craniata</taxon>
        <taxon>Vertebrata</taxon>
        <taxon>Euteleostomi</taxon>
        <taxon>Mammalia</taxon>
        <taxon>Eutheria</taxon>
        <taxon>Euarchontoglires</taxon>
        <taxon>Primates</taxon>
        <taxon>Haplorrhini</taxon>
        <taxon>Catarrhini</taxon>
        <taxon>Hominidae</taxon>
        <taxon>Pongo</taxon>
    </lineage>
</organism>
<sequence length="33" mass="3621">MAPEEIPGTELLLQSFERRFLAVPHCAPSPGRA</sequence>
<accession>Q5RDW5</accession>
<name>Q5RDW5_PONAB</name>
<protein>
    <submittedName>
        <fullName evidence="1">Uncharacterized protein DKFZp469P0237</fullName>
    </submittedName>
</protein>
<dbReference type="RefSeq" id="NP_001128765.1">
    <property type="nucleotide sequence ID" value="NM_001135293.1"/>
</dbReference>
<proteinExistence type="evidence at transcript level"/>
<dbReference type="EMBL" id="CR857778">
    <property type="protein sequence ID" value="CAH90042.1"/>
    <property type="molecule type" value="mRNA"/>
</dbReference>